<evidence type="ECO:0000259" key="5">
    <source>
        <dbReference type="Pfam" id="PF12972"/>
    </source>
</evidence>
<dbReference type="Pfam" id="PF12972">
    <property type="entry name" value="NAGLU_C"/>
    <property type="match status" value="1"/>
</dbReference>
<feature type="chain" id="PRO_5021836131" evidence="2">
    <location>
        <begin position="22"/>
        <end position="732"/>
    </location>
</feature>
<dbReference type="Gene3D" id="3.20.20.80">
    <property type="entry name" value="Glycosidases"/>
    <property type="match status" value="1"/>
</dbReference>
<feature type="domain" description="Alpha-N-acetylglucosaminidase tim-barrel" evidence="3">
    <location>
        <begin position="121"/>
        <end position="452"/>
    </location>
</feature>
<evidence type="ECO:0000313" key="7">
    <source>
        <dbReference type="Proteomes" id="UP000320300"/>
    </source>
</evidence>
<gene>
    <name evidence="6" type="ORF">SAMN06265348_11174</name>
</gene>
<evidence type="ECO:0000256" key="1">
    <source>
        <dbReference type="ARBA" id="ARBA00022801"/>
    </source>
</evidence>
<reference evidence="6 7" key="1">
    <citation type="submission" date="2017-05" db="EMBL/GenBank/DDBJ databases">
        <authorList>
            <person name="Varghese N."/>
            <person name="Submissions S."/>
        </authorList>
    </citation>
    <scope>NUCLEOTIDE SEQUENCE [LARGE SCALE GENOMIC DNA]</scope>
    <source>
        <strain evidence="6 7">DSM 19036</strain>
    </source>
</reference>
<keyword evidence="2" id="KW-0732">Signal</keyword>
<feature type="signal peptide" evidence="2">
    <location>
        <begin position="1"/>
        <end position="21"/>
    </location>
</feature>
<dbReference type="Pfam" id="PF05089">
    <property type="entry name" value="NAGLU"/>
    <property type="match status" value="1"/>
</dbReference>
<dbReference type="InterPro" id="IPR024733">
    <property type="entry name" value="NAGLU_tim-barrel"/>
</dbReference>
<dbReference type="SUPFAM" id="SSF51445">
    <property type="entry name" value="(Trans)glycosidases"/>
    <property type="match status" value="1"/>
</dbReference>
<name>A0A521FBS0_9SPHI</name>
<dbReference type="OrthoDB" id="179563at2"/>
<dbReference type="InterPro" id="IPR007781">
    <property type="entry name" value="NAGLU"/>
</dbReference>
<sequence length="732" mass="84411">MKEVKKLVFLLVCFLPVLAFAQFKTATSYALIKRVVPARAGSFIVEELPADAPKDVFEVESAKGKIILRGNNGVAVASALYHYLTEYVHCQITWNGTNLNIPAVLPVVKEKVHKTTPYEYRYYLNYCTYNYSMSWWDWKRWEKEIDWMALHGINMPLALTGQEYTWYEVYKGMGFTDQDLSTFFCGPAYFGWFWMGNLDGWGGPLPMSWMTSHRDLQQQILKRERELGMKPVLQSFTGHVPSAFKQRFPTSKLKQTNWTNGFDDTYILDTEDPMFEQIGRKFLEVQTKLYGTDHLYSADTFNENEPPTDDPAYLTALSARIYQAMSKADPKAVWVMQGWLFYSDRKFWKTPQIKALLDAVPNDHMIMLDLASEIEPVWKRTEAYYGKPWIWNMLHNFGGNISMFGRIEGVASGPAQALHDPNAGKLKGIGLTMEAIEQTPVLYELMMENVWQDKEINLDQWLKKYILNRYGNVNPHAVKAWDVLKKTAFNGKTIRDGAESIITGRPTFDSATVWTKTRLNYERKDFLPAWDELIKAAPSNAKSDGFQYDLVDVTRQAMANYAGPLQKKWVKAYHDKNAADFTKYSAEYLQLISDMDALLATRKDFLLGPWIADARKCGTTAAEKALYEQNARDLVTLWGGENSPLREYSCRQWSGLLNDFYKVRWQKFFSSASIALKANKEMDLKAFEQTISKWEWNWVKTKKAYPVEAKGNSVAVAQQFYRKYRTTIGQNL</sequence>
<dbReference type="InterPro" id="IPR024240">
    <property type="entry name" value="NAGLU_N"/>
</dbReference>
<evidence type="ECO:0000256" key="2">
    <source>
        <dbReference type="SAM" id="SignalP"/>
    </source>
</evidence>
<dbReference type="AlphaFoldDB" id="A0A521FBS0"/>
<proteinExistence type="predicted"/>
<evidence type="ECO:0000259" key="4">
    <source>
        <dbReference type="Pfam" id="PF12971"/>
    </source>
</evidence>
<evidence type="ECO:0000313" key="6">
    <source>
        <dbReference type="EMBL" id="SMO93605.1"/>
    </source>
</evidence>
<dbReference type="RefSeq" id="WP_142530058.1">
    <property type="nucleotide sequence ID" value="NZ_CBCSJO010000001.1"/>
</dbReference>
<dbReference type="GO" id="GO:0016787">
    <property type="term" value="F:hydrolase activity"/>
    <property type="evidence" value="ECO:0007669"/>
    <property type="project" value="UniProtKB-KW"/>
</dbReference>
<dbReference type="GO" id="GO:0005975">
    <property type="term" value="P:carbohydrate metabolic process"/>
    <property type="evidence" value="ECO:0007669"/>
    <property type="project" value="UniProtKB-ARBA"/>
</dbReference>
<protein>
    <submittedName>
        <fullName evidence="6">Alpha-N-acetylglucosaminidase</fullName>
    </submittedName>
</protein>
<dbReference type="Proteomes" id="UP000320300">
    <property type="component" value="Unassembled WGS sequence"/>
</dbReference>
<dbReference type="PANTHER" id="PTHR12872">
    <property type="entry name" value="ALPHA-N-ACETYLGLUCOSAMINIDASE"/>
    <property type="match status" value="1"/>
</dbReference>
<accession>A0A521FBS0</accession>
<organism evidence="6 7">
    <name type="scientific">Pedobacter westerhofensis</name>
    <dbReference type="NCBI Taxonomy" id="425512"/>
    <lineage>
        <taxon>Bacteria</taxon>
        <taxon>Pseudomonadati</taxon>
        <taxon>Bacteroidota</taxon>
        <taxon>Sphingobacteriia</taxon>
        <taxon>Sphingobacteriales</taxon>
        <taxon>Sphingobacteriaceae</taxon>
        <taxon>Pedobacter</taxon>
    </lineage>
</organism>
<dbReference type="Gene3D" id="1.20.120.670">
    <property type="entry name" value="N-acetyl-b-d-glucoasminidase"/>
    <property type="match status" value="1"/>
</dbReference>
<feature type="domain" description="Alpha-N-acetylglucosaminidase C-terminal" evidence="5">
    <location>
        <begin position="461"/>
        <end position="723"/>
    </location>
</feature>
<keyword evidence="7" id="KW-1185">Reference proteome</keyword>
<dbReference type="InterPro" id="IPR029018">
    <property type="entry name" value="Hex-like_dom2"/>
</dbReference>
<dbReference type="Gene3D" id="3.30.379.10">
    <property type="entry name" value="Chitobiase/beta-hexosaminidase domain 2-like"/>
    <property type="match status" value="1"/>
</dbReference>
<dbReference type="InterPro" id="IPR017853">
    <property type="entry name" value="GH"/>
</dbReference>
<dbReference type="PANTHER" id="PTHR12872:SF1">
    <property type="entry name" value="ALPHA-N-ACETYLGLUCOSAMINIDASE"/>
    <property type="match status" value="1"/>
</dbReference>
<dbReference type="Pfam" id="PF12971">
    <property type="entry name" value="NAGLU_N"/>
    <property type="match status" value="1"/>
</dbReference>
<dbReference type="EMBL" id="FXTN01000011">
    <property type="protein sequence ID" value="SMO93605.1"/>
    <property type="molecule type" value="Genomic_DNA"/>
</dbReference>
<feature type="domain" description="Alpha-N-acetylglucosaminidase N-terminal" evidence="4">
    <location>
        <begin position="28"/>
        <end position="106"/>
    </location>
</feature>
<dbReference type="InterPro" id="IPR024732">
    <property type="entry name" value="NAGLU_C"/>
</dbReference>
<keyword evidence="1" id="KW-0378">Hydrolase</keyword>
<evidence type="ECO:0000259" key="3">
    <source>
        <dbReference type="Pfam" id="PF05089"/>
    </source>
</evidence>